<accession>A0A0A1MRK9</accession>
<dbReference type="Pfam" id="PF01380">
    <property type="entry name" value="SIS"/>
    <property type="match status" value="1"/>
</dbReference>
<dbReference type="GO" id="GO:0003700">
    <property type="term" value="F:DNA-binding transcription factor activity"/>
    <property type="evidence" value="ECO:0007669"/>
    <property type="project" value="InterPro"/>
</dbReference>
<keyword evidence="7" id="KW-1185">Reference proteome</keyword>
<dbReference type="Gene3D" id="1.10.10.10">
    <property type="entry name" value="Winged helix-like DNA-binding domain superfamily/Winged helix DNA-binding domain"/>
    <property type="match status" value="1"/>
</dbReference>
<dbReference type="Gene3D" id="3.40.50.10490">
    <property type="entry name" value="Glucose-6-phosphate isomerase like protein, domain 1"/>
    <property type="match status" value="1"/>
</dbReference>
<protein>
    <submittedName>
        <fullName evidence="6">DNA-binding transcriptional regulator HexR</fullName>
    </submittedName>
</protein>
<evidence type="ECO:0000256" key="1">
    <source>
        <dbReference type="ARBA" id="ARBA00023015"/>
    </source>
</evidence>
<keyword evidence="2 6" id="KW-0238">DNA-binding</keyword>
<name>A0A0A1MRK9_9BACI</name>
<dbReference type="InterPro" id="IPR046348">
    <property type="entry name" value="SIS_dom_sf"/>
</dbReference>
<dbReference type="InterPro" id="IPR009057">
    <property type="entry name" value="Homeodomain-like_sf"/>
</dbReference>
<dbReference type="InterPro" id="IPR047640">
    <property type="entry name" value="RpiR-like"/>
</dbReference>
<dbReference type="InterPro" id="IPR001347">
    <property type="entry name" value="SIS_dom"/>
</dbReference>
<dbReference type="SUPFAM" id="SSF46689">
    <property type="entry name" value="Homeodomain-like"/>
    <property type="match status" value="1"/>
</dbReference>
<evidence type="ECO:0000256" key="2">
    <source>
        <dbReference type="ARBA" id="ARBA00023125"/>
    </source>
</evidence>
<dbReference type="GO" id="GO:0097367">
    <property type="term" value="F:carbohydrate derivative binding"/>
    <property type="evidence" value="ECO:0007669"/>
    <property type="project" value="InterPro"/>
</dbReference>
<evidence type="ECO:0000313" key="6">
    <source>
        <dbReference type="EMBL" id="CEI82247.1"/>
    </source>
</evidence>
<proteinExistence type="predicted"/>
<dbReference type="PROSITE" id="PS51071">
    <property type="entry name" value="HTH_RPIR"/>
    <property type="match status" value="1"/>
</dbReference>
<sequence>MDLKDRLIAIQNNLPRQQQSLCKYVIQNIDDVSTMTINELSKNSQVGTTTILRFIDKIGYKKYPDFKKDIIKYAFNNKKNTWWHLQKSLEEIDESENSMMKVGYSSIQDIESMLRELDLKQYTQFLNMLLQSKKLYFLGMRTSVSIALYFELMLRGIRDNITQLSGNNDFLYDESLKFHQNDLLIVIALSPYTKQSVDFVKYCRNHKDISIALITDIETCPIIPDSDAHLVVGQSKNRYSIIPAIALIESLIIDLGKKDPDSVAKISELNKVHQDNHITTM</sequence>
<gene>
    <name evidence="6" type="ORF">BN997_02106</name>
</gene>
<dbReference type="EMBL" id="CDGG01000001">
    <property type="protein sequence ID" value="CEI82247.1"/>
    <property type="molecule type" value="Genomic_DNA"/>
</dbReference>
<dbReference type="PANTHER" id="PTHR30514:SF18">
    <property type="entry name" value="RPIR-FAMILY TRANSCRIPTIONAL REGULATOR"/>
    <property type="match status" value="1"/>
</dbReference>
<dbReference type="PROSITE" id="PS51464">
    <property type="entry name" value="SIS"/>
    <property type="match status" value="1"/>
</dbReference>
<feature type="domain" description="SIS" evidence="5">
    <location>
        <begin position="125"/>
        <end position="258"/>
    </location>
</feature>
<evidence type="ECO:0000259" key="5">
    <source>
        <dbReference type="PROSITE" id="PS51464"/>
    </source>
</evidence>
<reference evidence="6 7" key="1">
    <citation type="submission" date="2014-11" db="EMBL/GenBank/DDBJ databases">
        <authorList>
            <person name="Urmite Genomes Urmite Genomes"/>
        </authorList>
    </citation>
    <scope>NUCLEOTIDE SEQUENCE [LARGE SCALE GENOMIC DNA]</scope>
    <source>
        <strain evidence="6 7">Oc5</strain>
    </source>
</reference>
<organism evidence="6 7">
    <name type="scientific">Oceanobacillus oncorhynchi</name>
    <dbReference type="NCBI Taxonomy" id="545501"/>
    <lineage>
        <taxon>Bacteria</taxon>
        <taxon>Bacillati</taxon>
        <taxon>Bacillota</taxon>
        <taxon>Bacilli</taxon>
        <taxon>Bacillales</taxon>
        <taxon>Bacillaceae</taxon>
        <taxon>Oceanobacillus</taxon>
    </lineage>
</organism>
<dbReference type="InterPro" id="IPR036388">
    <property type="entry name" value="WH-like_DNA-bd_sf"/>
</dbReference>
<keyword evidence="1" id="KW-0805">Transcription regulation</keyword>
<dbReference type="OrthoDB" id="2405129at2"/>
<dbReference type="InterPro" id="IPR035472">
    <property type="entry name" value="RpiR-like_SIS"/>
</dbReference>
<dbReference type="Pfam" id="PF01418">
    <property type="entry name" value="HTH_6"/>
    <property type="match status" value="1"/>
</dbReference>
<evidence type="ECO:0000313" key="7">
    <source>
        <dbReference type="Proteomes" id="UP000040453"/>
    </source>
</evidence>
<dbReference type="GO" id="GO:0003677">
    <property type="term" value="F:DNA binding"/>
    <property type="evidence" value="ECO:0007669"/>
    <property type="project" value="UniProtKB-KW"/>
</dbReference>
<dbReference type="SUPFAM" id="SSF53697">
    <property type="entry name" value="SIS domain"/>
    <property type="match status" value="1"/>
</dbReference>
<dbReference type="RefSeq" id="WP_042531931.1">
    <property type="nucleotide sequence ID" value="NZ_CAXOIH010000014.1"/>
</dbReference>
<dbReference type="PANTHER" id="PTHR30514">
    <property type="entry name" value="GLUCOKINASE"/>
    <property type="match status" value="1"/>
</dbReference>
<keyword evidence="3" id="KW-0804">Transcription</keyword>
<evidence type="ECO:0000256" key="3">
    <source>
        <dbReference type="ARBA" id="ARBA00023163"/>
    </source>
</evidence>
<dbReference type="AlphaFoldDB" id="A0A0A1MRK9"/>
<dbReference type="CDD" id="cd05013">
    <property type="entry name" value="SIS_RpiR"/>
    <property type="match status" value="1"/>
</dbReference>
<dbReference type="Proteomes" id="UP000040453">
    <property type="component" value="Unassembled WGS sequence"/>
</dbReference>
<dbReference type="GO" id="GO:1901135">
    <property type="term" value="P:carbohydrate derivative metabolic process"/>
    <property type="evidence" value="ECO:0007669"/>
    <property type="project" value="InterPro"/>
</dbReference>
<dbReference type="InterPro" id="IPR000281">
    <property type="entry name" value="HTH_RpiR"/>
</dbReference>
<feature type="domain" description="HTH rpiR-type" evidence="4">
    <location>
        <begin position="1"/>
        <end position="77"/>
    </location>
</feature>
<dbReference type="STRING" id="545501.BN997_02106"/>
<evidence type="ECO:0000259" key="4">
    <source>
        <dbReference type="PROSITE" id="PS51071"/>
    </source>
</evidence>